<dbReference type="Gene3D" id="3.30.2160.10">
    <property type="entry name" value="Hect, E3 ligase catalytic domain"/>
    <property type="match status" value="1"/>
</dbReference>
<feature type="compositionally biased region" description="Polar residues" evidence="16">
    <location>
        <begin position="775"/>
        <end position="788"/>
    </location>
</feature>
<feature type="region of interest" description="Disordered" evidence="16">
    <location>
        <begin position="1902"/>
        <end position="1959"/>
    </location>
</feature>
<gene>
    <name evidence="22" type="primary">Herc2-001</name>
</gene>
<evidence type="ECO:0000256" key="15">
    <source>
        <dbReference type="PROSITE-ProRule" id="PRU00235"/>
    </source>
</evidence>
<dbReference type="Pfam" id="PF00415">
    <property type="entry name" value="RCC1"/>
    <property type="match status" value="4"/>
</dbReference>
<evidence type="ECO:0000259" key="20">
    <source>
        <dbReference type="PROSITE" id="PS51284"/>
    </source>
</evidence>
<dbReference type="SUPFAM" id="SSF50985">
    <property type="entry name" value="RCC1/BLIP-II"/>
    <property type="match status" value="2"/>
</dbReference>
<dbReference type="Pfam" id="PF25390">
    <property type="entry name" value="WD40_RLD"/>
    <property type="match status" value="2"/>
</dbReference>
<dbReference type="InterPro" id="IPR009091">
    <property type="entry name" value="RCC1/BLIP-II"/>
</dbReference>
<feature type="compositionally biased region" description="Basic and acidic residues" evidence="16">
    <location>
        <begin position="1925"/>
        <end position="1943"/>
    </location>
</feature>
<keyword evidence="9" id="KW-0677">Repeat</keyword>
<comment type="subcellular location">
    <subcellularLocation>
        <location evidence="2">Cytoplasm</location>
    </subcellularLocation>
</comment>
<dbReference type="InterPro" id="IPR000408">
    <property type="entry name" value="Reg_chr_condens"/>
</dbReference>
<proteinExistence type="evidence at transcript level"/>
<dbReference type="InterPro" id="IPR008979">
    <property type="entry name" value="Galactose-bd-like_sf"/>
</dbReference>
<evidence type="ECO:0000256" key="3">
    <source>
        <dbReference type="ARBA" id="ARBA00004906"/>
    </source>
</evidence>
<dbReference type="InterPro" id="IPR035983">
    <property type="entry name" value="Hect_E3_ubiquitin_ligase"/>
</dbReference>
<feature type="compositionally biased region" description="Acidic residues" evidence="16">
    <location>
        <begin position="162"/>
        <end position="172"/>
    </location>
</feature>
<dbReference type="Gene3D" id="2.130.10.30">
    <property type="entry name" value="Regulator of chromosome condensation 1/beta-lactamase-inhibitor protein II"/>
    <property type="match status" value="2"/>
</dbReference>
<dbReference type="InterPro" id="IPR006624">
    <property type="entry name" value="Beta-propeller_rpt_TECPR"/>
</dbReference>
<dbReference type="EMBL" id="LR785730">
    <property type="protein sequence ID" value="CAB3252595.1"/>
    <property type="molecule type" value="mRNA"/>
</dbReference>
<evidence type="ECO:0000256" key="13">
    <source>
        <dbReference type="PROSITE-ProRule" id="PRU00104"/>
    </source>
</evidence>
<dbReference type="PRINTS" id="PR00633">
    <property type="entry name" value="RCCNDNSATION"/>
</dbReference>
<dbReference type="InterPro" id="IPR021097">
    <property type="entry name" value="CPH_domain"/>
</dbReference>
<feature type="repeat" description="RCC1" evidence="15">
    <location>
        <begin position="1600"/>
        <end position="1651"/>
    </location>
</feature>
<protein>
    <recommendedName>
        <fullName evidence="4">HECT-type E3 ubiquitin transferase</fullName>
        <ecNumber evidence="4">2.3.2.26</ecNumber>
    </recommendedName>
</protein>
<feature type="repeat" description="RCC1" evidence="15">
    <location>
        <begin position="1654"/>
        <end position="1705"/>
    </location>
</feature>
<comment type="pathway">
    <text evidence="3">Protein modification; protein ubiquitination.</text>
</comment>
<accession>A0A6F9DDW1</accession>
<dbReference type="InterPro" id="IPR014722">
    <property type="entry name" value="Rib_uL2_dom2"/>
</dbReference>
<dbReference type="PROSITE" id="PS51284">
    <property type="entry name" value="DOC"/>
    <property type="match status" value="1"/>
</dbReference>
<keyword evidence="11 13" id="KW-0833">Ubl conjugation pathway</keyword>
<dbReference type="Gene3D" id="3.30.60.90">
    <property type="match status" value="1"/>
</dbReference>
<dbReference type="SMART" id="SM00706">
    <property type="entry name" value="TECPR"/>
    <property type="match status" value="4"/>
</dbReference>
<evidence type="ECO:0000256" key="1">
    <source>
        <dbReference type="ARBA" id="ARBA00000885"/>
    </source>
</evidence>
<evidence type="ECO:0000256" key="16">
    <source>
        <dbReference type="SAM" id="MobiDB-lite"/>
    </source>
</evidence>
<dbReference type="GO" id="GO:0061630">
    <property type="term" value="F:ubiquitin protein ligase activity"/>
    <property type="evidence" value="ECO:0007669"/>
    <property type="project" value="UniProtKB-EC"/>
</dbReference>
<keyword evidence="6" id="KW-0597">Phosphoprotein</keyword>
<feature type="compositionally biased region" description="Low complexity" evidence="16">
    <location>
        <begin position="1947"/>
        <end position="1959"/>
    </location>
</feature>
<feature type="compositionally biased region" description="Low complexity" evidence="16">
    <location>
        <begin position="981"/>
        <end position="998"/>
    </location>
</feature>
<dbReference type="InterPro" id="IPR000569">
    <property type="entry name" value="HECT_dom"/>
</dbReference>
<feature type="domain" description="DOC" evidence="20">
    <location>
        <begin position="1228"/>
        <end position="1422"/>
    </location>
</feature>
<reference evidence="22" key="1">
    <citation type="submission" date="2020-04" db="EMBL/GenBank/DDBJ databases">
        <authorList>
            <person name="Neveu A P."/>
        </authorList>
    </citation>
    <scope>NUCLEOTIDE SEQUENCE</scope>
    <source>
        <tissue evidence="22">Whole embryo</tissue>
    </source>
</reference>
<evidence type="ECO:0000256" key="2">
    <source>
        <dbReference type="ARBA" id="ARBA00004496"/>
    </source>
</evidence>
<evidence type="ECO:0000256" key="10">
    <source>
        <dbReference type="ARBA" id="ARBA00022771"/>
    </source>
</evidence>
<evidence type="ECO:0000256" key="7">
    <source>
        <dbReference type="ARBA" id="ARBA00022679"/>
    </source>
</evidence>
<feature type="region of interest" description="Disordered" evidence="16">
    <location>
        <begin position="959"/>
        <end position="1002"/>
    </location>
</feature>
<dbReference type="SMART" id="SM01337">
    <property type="entry name" value="APC10"/>
    <property type="match status" value="1"/>
</dbReference>
<evidence type="ECO:0000256" key="12">
    <source>
        <dbReference type="ARBA" id="ARBA00022833"/>
    </source>
</evidence>
<evidence type="ECO:0000256" key="14">
    <source>
        <dbReference type="PROSITE-ProRule" id="PRU00228"/>
    </source>
</evidence>
<evidence type="ECO:0000256" key="5">
    <source>
        <dbReference type="ARBA" id="ARBA00022490"/>
    </source>
</evidence>
<dbReference type="InterPro" id="IPR037252">
    <property type="entry name" value="Mib_Herc2_sf"/>
</dbReference>
<feature type="compositionally biased region" description="Low complexity" evidence="16">
    <location>
        <begin position="576"/>
        <end position="589"/>
    </location>
</feature>
<feature type="compositionally biased region" description="Polar residues" evidence="16">
    <location>
        <begin position="1831"/>
        <end position="1841"/>
    </location>
</feature>
<organism evidence="22">
    <name type="scientific">Phallusia mammillata</name>
    <dbReference type="NCBI Taxonomy" id="59560"/>
    <lineage>
        <taxon>Eukaryota</taxon>
        <taxon>Metazoa</taxon>
        <taxon>Chordata</taxon>
        <taxon>Tunicata</taxon>
        <taxon>Ascidiacea</taxon>
        <taxon>Phlebobranchia</taxon>
        <taxon>Ascidiidae</taxon>
        <taxon>Phallusia</taxon>
    </lineage>
</organism>
<feature type="repeat" description="RCC1" evidence="15">
    <location>
        <begin position="2431"/>
        <end position="2482"/>
    </location>
</feature>
<feature type="domain" description="MIB/HERC2" evidence="21">
    <location>
        <begin position="87"/>
        <end position="158"/>
    </location>
</feature>
<dbReference type="InterPro" id="IPR058923">
    <property type="entry name" value="RCC1-like_dom"/>
</dbReference>
<dbReference type="PROSITE" id="PS01357">
    <property type="entry name" value="ZF_ZZ_1"/>
    <property type="match status" value="1"/>
</dbReference>
<feature type="repeat" description="RCC1" evidence="15">
    <location>
        <begin position="1494"/>
        <end position="1547"/>
    </location>
</feature>
<dbReference type="InterPro" id="IPR004939">
    <property type="entry name" value="APC_su10/DOC_dom"/>
</dbReference>
<feature type="repeat" description="RCC1" evidence="15">
    <location>
        <begin position="2537"/>
        <end position="2588"/>
    </location>
</feature>
<evidence type="ECO:0000259" key="21">
    <source>
        <dbReference type="PROSITE" id="PS51416"/>
    </source>
</evidence>
<dbReference type="SMART" id="SM00291">
    <property type="entry name" value="ZnF_ZZ"/>
    <property type="match status" value="1"/>
</dbReference>
<feature type="domain" description="HECT" evidence="19">
    <location>
        <begin position="2951"/>
        <end position="3291"/>
    </location>
</feature>
<feature type="repeat" description="RCC1" evidence="15">
    <location>
        <begin position="1442"/>
        <end position="1493"/>
    </location>
</feature>
<dbReference type="Gene3D" id="3.90.1750.10">
    <property type="entry name" value="Hect, E3 ligase catalytic domains"/>
    <property type="match status" value="1"/>
</dbReference>
<dbReference type="PROSITE" id="PS50135">
    <property type="entry name" value="ZF_ZZ_2"/>
    <property type="match status" value="1"/>
</dbReference>
<evidence type="ECO:0000256" key="8">
    <source>
        <dbReference type="ARBA" id="ARBA00022723"/>
    </source>
</evidence>
<feature type="region of interest" description="Disordered" evidence="16">
    <location>
        <begin position="763"/>
        <end position="802"/>
    </location>
</feature>
<dbReference type="UniPathway" id="UPA00143"/>
<dbReference type="Gene3D" id="2.30.30.40">
    <property type="entry name" value="SH3 Domains"/>
    <property type="match status" value="1"/>
</dbReference>
<feature type="repeat" description="RCC1" evidence="15">
    <location>
        <begin position="2699"/>
        <end position="2750"/>
    </location>
</feature>
<keyword evidence="10 14" id="KW-0863">Zinc-finger</keyword>
<dbReference type="SUPFAM" id="SSF57850">
    <property type="entry name" value="RING/U-box"/>
    <property type="match status" value="1"/>
</dbReference>
<dbReference type="Gene3D" id="2.30.30.30">
    <property type="match status" value="1"/>
</dbReference>
<dbReference type="FunFam" id="2.30.30.40:FF:000074">
    <property type="entry name" value="E3 ubiquitin-protein ligase HERC2 isoform X1"/>
    <property type="match status" value="1"/>
</dbReference>
<dbReference type="GO" id="GO:0008270">
    <property type="term" value="F:zinc ion binding"/>
    <property type="evidence" value="ECO:0007669"/>
    <property type="project" value="UniProtKB-KW"/>
</dbReference>
<keyword evidence="5" id="KW-0963">Cytoplasm</keyword>
<dbReference type="InterPro" id="IPR000433">
    <property type="entry name" value="Znf_ZZ"/>
</dbReference>
<feature type="repeat" description="RCC1" evidence="15">
    <location>
        <begin position="1548"/>
        <end position="1599"/>
    </location>
</feature>
<evidence type="ECO:0000256" key="4">
    <source>
        <dbReference type="ARBA" id="ARBA00012485"/>
    </source>
</evidence>
<feature type="region of interest" description="Disordered" evidence="16">
    <location>
        <begin position="1831"/>
        <end position="1856"/>
    </location>
</feature>
<dbReference type="PROSITE" id="PS50012">
    <property type="entry name" value="RCC1_3"/>
    <property type="match status" value="14"/>
</dbReference>
<feature type="repeat" description="RCC1" evidence="15">
    <location>
        <begin position="2589"/>
        <end position="2640"/>
    </location>
</feature>
<feature type="domain" description="ZZ-type" evidence="18">
    <location>
        <begin position="1168"/>
        <end position="1221"/>
    </location>
</feature>
<dbReference type="GO" id="GO:0005737">
    <property type="term" value="C:cytoplasm"/>
    <property type="evidence" value="ECO:0007669"/>
    <property type="project" value="UniProtKB-SubCell"/>
</dbReference>
<dbReference type="SUPFAM" id="SSF159034">
    <property type="entry name" value="Mib/herc2 domain-like"/>
    <property type="match status" value="1"/>
</dbReference>
<dbReference type="SUPFAM" id="SSF49785">
    <property type="entry name" value="Galactose-binding domain-like"/>
    <property type="match status" value="1"/>
</dbReference>
<dbReference type="Pfam" id="PF06701">
    <property type="entry name" value="MIB_HERC2"/>
    <property type="match status" value="1"/>
</dbReference>
<dbReference type="Pfam" id="PF00632">
    <property type="entry name" value="HECT"/>
    <property type="match status" value="1"/>
</dbReference>
<dbReference type="GO" id="GO:0016567">
    <property type="term" value="P:protein ubiquitination"/>
    <property type="evidence" value="ECO:0007669"/>
    <property type="project" value="UniProtKB-UniPathway"/>
</dbReference>
<dbReference type="Pfam" id="PF11515">
    <property type="entry name" value="Cul7"/>
    <property type="match status" value="1"/>
</dbReference>
<evidence type="ECO:0000256" key="6">
    <source>
        <dbReference type="ARBA" id="ARBA00022553"/>
    </source>
</evidence>
<keyword evidence="7" id="KW-0808">Transferase</keyword>
<dbReference type="InterPro" id="IPR051625">
    <property type="entry name" value="Signaling_Regulatory_Domain"/>
</dbReference>
<feature type="signal peptide" evidence="17">
    <location>
        <begin position="1"/>
        <end position="21"/>
    </location>
</feature>
<dbReference type="PANTHER" id="PTHR22872:SF2">
    <property type="entry name" value="INHIBITOR OF BRUTON TYROSINE KINASE"/>
    <property type="match status" value="1"/>
</dbReference>
<feature type="region of interest" description="Disordered" evidence="16">
    <location>
        <begin position="148"/>
        <end position="180"/>
    </location>
</feature>
<dbReference type="SUPFAM" id="SSF63748">
    <property type="entry name" value="Tudor/PWWP/MBT"/>
    <property type="match status" value="1"/>
</dbReference>
<dbReference type="Pfam" id="PF00569">
    <property type="entry name" value="ZZ"/>
    <property type="match status" value="1"/>
</dbReference>
<dbReference type="Gene3D" id="2.60.120.260">
    <property type="entry name" value="Galactose-binding domain-like"/>
    <property type="match status" value="1"/>
</dbReference>
<feature type="repeat" description="RCC1" evidence="15">
    <location>
        <begin position="1758"/>
        <end position="1809"/>
    </location>
</feature>
<dbReference type="PANTHER" id="PTHR22872">
    <property type="entry name" value="BTK-BINDING PROTEIN-RELATED"/>
    <property type="match status" value="1"/>
</dbReference>
<name>A0A6F9DDW1_9ASCI</name>
<dbReference type="Gene3D" id="3.30.2410.10">
    <property type="entry name" value="Hect, E3 ligase catalytic domain"/>
    <property type="match status" value="1"/>
</dbReference>
<feature type="compositionally biased region" description="Basic and acidic residues" evidence="16">
    <location>
        <begin position="763"/>
        <end position="774"/>
    </location>
</feature>
<dbReference type="EC" id="2.3.2.26" evidence="4"/>
<evidence type="ECO:0000259" key="18">
    <source>
        <dbReference type="PROSITE" id="PS50135"/>
    </source>
</evidence>
<dbReference type="SMART" id="SM00119">
    <property type="entry name" value="HECTc"/>
    <property type="match status" value="1"/>
</dbReference>
<dbReference type="PROSITE" id="PS00626">
    <property type="entry name" value="RCC1_2"/>
    <property type="match status" value="2"/>
</dbReference>
<evidence type="ECO:0000313" key="22">
    <source>
        <dbReference type="EMBL" id="CAB3252595.1"/>
    </source>
</evidence>
<dbReference type="SUPFAM" id="SSF56204">
    <property type="entry name" value="Hect, E3 ligase catalytic domain"/>
    <property type="match status" value="1"/>
</dbReference>
<evidence type="ECO:0000256" key="11">
    <source>
        <dbReference type="ARBA" id="ARBA00022786"/>
    </source>
</evidence>
<sequence length="3357" mass="369817">MLIQSRFLAMLFNILIQQTESTFQLNQVLQSGCPYLLHEFINKMRELIESQESRFYEPPVAAKVENCPPIIDVSPRQVKKREKSITYGPELTSMMKLGTKVIRGRDWKWQDQDGSMEGTVIGEVEVDGWVRVRWNSGATNSYRMGKEDKYDLQLTNPPVSSDSDEESGEEEGKDQTSPEDHLDARKLFLPDDGHPAKPLNALYWMASNLLQVNCVSTALNAENINPQCISVVANLLKSALDYKEILQSKNNLVGIEGWMNLGFLSCLTGSKYFQTVMSSVKWVNLCLDLVGKDEDKIAKSSVTQQLLALRFLRHVMPSWSFSGRTNEEMKYFLSSLANILTLVLSHKPPHETSAASDDLVKFLPGISLSCNHMQTVAEEIILLVRHLHPLPKWREVVNESICCALQSLVSLMSKETSQETLQDVDQVAANLSIITGVDSRFRIGGFVTHALMGKGKIFEILSNGQISAVYSSGCHTFPHKLLQPFVDRSQNFDPTLLDWDDKMLRWFAKLVAVVTKPVQGKQWKKSEPELSSQDQQHLYLLLLQALPLLLTDQKIFYQVLEALNFPSSHVKKLFPETKSASPTSSTKPPDQTPPDGDLPATEVHSSSEIDASLGRGDKTLSLATTVDLSSSVDVESSPLDGATSPDCDVTVTRTMTSSSGLLPCNEGKVNVRKNQASDVESRHDGPTVNENTENLFQTLLNLAIACSPIKNIYSIEEILQSANLLETIQSSGSAFHCIQGISDHIASDPSFQHTDIDNTDAIKHKDKNTTDNKPNDSPTSVLLPSTSYATRRQTRRRRRLNRNARSAFPFLSSLASAPSDGLEPPGLPRQASLNARCRSVATRSMNRALRALDSMSGSSRISSSNSLRMEDIFSTEFDQLKDMGFSVKQITKAFNEQMQSSLPFSLTRSESFTTDHLENIISRLLENSADLSTSSDEDMQEHSASSPFWSIVHDSLSSESESTVEGPSEEDGDDFGVLGDSSSISVSPTPSGDPGSTSLLSPPLTAFRKRNEFESVVDYSEYVRDHIQVGMMVCCCEAYEEVAEGDCGQVVRLDKDDLHDLNVQATWINKGGSYWVRYAHVELMGYVEDAHLDIFKDKVPRRQILIGDKVRVKASVSVPRYKWGSVTHASTGNVTHFSANGKDVTVDFPEQPHWTGLVSELELVPLPHTGVICNSCQTNPITGPRYKCDVCPSFNMCGTCFLKVAHASPRHTFSMISEPEAVPVLAGPSRAVTSTLKLRPTRSSSSDSLLPVINLEPPENSSNEQGFNCSVTTVEVSSGGDTWRHMFDGDSTTYWQSRECGSPPWILLVMRPNRAVVMLSLQVELSIYHYKPSVISVFVGQTMHGMREEKKITIPPTSKNILLLSDCSQYYRYIKIHVNKIYKAGLNCKIRRLRVQTRSLDAPKLLHRSTGDFPYLVSDSDEEQSTSVGKSNERQKPSDSKSKVFVWGLNDKDQLGGMKGSKLKLPMFSRDLSALKVAQIVGGSKSLFALTTDGKVYACGESTSGRLGLGLQTTGYISKLSPVHIPGHVKKVAVHSGGRHAMALTTEGNVYSWGDGDEGKLGHGSRADCLTPRKIETFPEKVIVDISCGSGHSAAIGSTGTLYTWGHGVYGRLGHGNNHTILKPKPVQALKELQVVQVACGSRDAQTLCLTADGQIFSWGDGDFGKLGRGGSDGCSLPKVIDRFAGQEIVRIECGAQFSLALSKSGLVWTWGKGDYYRLGHGSDQHVRRPQVVETLRNMKIVDVAVGALHCLAVTDTGQVYAWGDNDHGQQGNGDTNVNTKPVLVKGLEKFKIKTVSCGSSHSIAWTETENEIRQDFEPVKFSSASDSLGASYLTKETSNNTEEDEDPPAASGSNHHYPLQRVVMSSLNNNNIQASLDHMLSALQIKVARSLVCTALAPNNFTKPAPTSNNEPLDGATIPPPDLSKQEDQHPGSISSREDQTDKPGTSSSSHLLSTHITSSEHSVSSLVAETITSTEEIAPPTPQKIADALSSASLKSDVVISDAERLLTPTLNEENAEIIFDFLKLGISGRLSSIKSCIPQVLLTLMKNSHKHCEVVLGRCVKELELVVSSTKAQAAEMRPVVQESSHPYADNTTTEGHVHIPGAESIHIVFDSSSSTEHRHDTLTILDAAGFKIHAVLSGRDASDWSQDLSLPTNEIRWKFKSDGSVNGWGWKFTVHPVAPVGGQLSPSASDSHVIRRPSFQFVTKLFTTFRSLDIPACDIVSMVPMLTKLVTALSMCLQFSNISLKHRLWILQQLRWLFNLKPTLMGFQPSKVKQQSTTVSNIADECNDLAVLPKMLKSQYEYEEQFIRSNKQLLHSPFMMELAALCCEMKMDKTHKKKLFMTFSKYCLASRTAKALLTRGKFPAKFLKILNEKIGDLAGDDSSEEDEMYDIHGHEDNQMFTQQLDEMLVTWYNKRPDDWILSWPGSGTIFGWGHNHRGQLGGPDGAKIKIPVPCASLATLRPTQLCGGEQTLFSVTPDGKVYATGYGAGGRLGVGNSESLAAPTLIESIQHIRIVKVASNAGGKHTLALSEDGEVYSWGEGVDGKLGHGNRSSIDHPRVIESLRSEHVVEIAAGGSHSAAISATGRLFTWGKGRYGRLGHKDSEDQLKPKLVEALLENTVLGVACGSGDAQTLCITGGTVAPNVVWSWGDGDYGKLGRGGSDGCKVPFVIDTLIDKDVVKVACGSQFSLALSRAGRVYTWGKGDYYRLGQGSDKHVRRPKLVEALRNNKVVDVSVGSLHCIACTEDGDVYTWGDNDEGQIGDGTIQAAQTPRLVVALQGHHISRVACGSAHTVAWSSPTEASGTDRKTRKKTGARLPESVPLEYNSLRAIPLPLLRNRLMLLTQFSDIFCPVMQLFSLHRPSSHDDVTHGDLSLDGLRGILVTSGKECAFKKIVQATMLRDKQHGPTIELNRIQVKRHKAQSGLAGVDGMKSVFGQAFMKMDSLLPSNVLLPHRTWKVKFFGESVDDCGGGYSESIAEMCDELQDGSVPLLSGTPNGRDESGANRDCFILNSRMSSPTHMKMFKFLGMLIGIAIRTGSPLSLNLAEPVWKQLAGMEPCLKDISEVDKHFVPKSMFIRESDPDELNAMQLPFTTVSACGQEIPLSDEHTFVTSDTRNEYIRLSVKYRLHEFDRMVSAVREGMASVIPLAMLSLFTAQELETTVCGSPDVPLHLLKAVCSHKGISPNDDLAKWFWEVMESFSNEERSLFLRFVWGRTRLPRSIADFRGKDFVIQVPDKYDPPDHYLPESYTCFFMLKLPRYSCKHVLEEKLKYAVHFCKSIDTDDYARVDLRDDDIADDVDSSVTSLSSRAAEIARRRRGYIVMSSDSETETERRDFLGEETSNSDIERDWVMLR</sequence>
<feature type="chain" id="PRO_5026072101" description="HECT-type E3 ubiquitin transferase" evidence="17">
    <location>
        <begin position="22"/>
        <end position="3357"/>
    </location>
</feature>
<feature type="repeat" description="RCC1" evidence="15">
    <location>
        <begin position="2483"/>
        <end position="2536"/>
    </location>
</feature>
<feature type="compositionally biased region" description="Basic and acidic residues" evidence="16">
    <location>
        <begin position="1431"/>
        <end position="1441"/>
    </location>
</feature>
<feature type="repeat" description="RCC1" evidence="15">
    <location>
        <begin position="2647"/>
        <end position="2698"/>
    </location>
</feature>
<dbReference type="PROSITE" id="PS50237">
    <property type="entry name" value="HECT"/>
    <property type="match status" value="1"/>
</dbReference>
<keyword evidence="8" id="KW-0479">Metal-binding</keyword>
<dbReference type="InterPro" id="IPR043145">
    <property type="entry name" value="Znf_ZZ_sf"/>
</dbReference>
<evidence type="ECO:0000259" key="19">
    <source>
        <dbReference type="PROSITE" id="PS50237"/>
    </source>
</evidence>
<evidence type="ECO:0000256" key="9">
    <source>
        <dbReference type="ARBA" id="ARBA00022737"/>
    </source>
</evidence>
<dbReference type="CDD" id="cd00078">
    <property type="entry name" value="HECTc"/>
    <property type="match status" value="1"/>
</dbReference>
<feature type="repeat" description="RCC1" evidence="15">
    <location>
        <begin position="2751"/>
        <end position="2802"/>
    </location>
</feature>
<keyword evidence="17" id="KW-0732">Signal</keyword>
<dbReference type="PROSITE" id="PS51416">
    <property type="entry name" value="MIB_HERC2"/>
    <property type="match status" value="1"/>
</dbReference>
<feature type="region of interest" description="Disordered" evidence="16">
    <location>
        <begin position="1416"/>
        <end position="1441"/>
    </location>
</feature>
<feature type="compositionally biased region" description="Polar residues" evidence="16">
    <location>
        <begin position="1902"/>
        <end position="1912"/>
    </location>
</feature>
<keyword evidence="12" id="KW-0862">Zinc</keyword>
<feature type="repeat" description="RCC1" evidence="15">
    <location>
        <begin position="1706"/>
        <end position="1757"/>
    </location>
</feature>
<dbReference type="FunFam" id="3.30.2410.10:FF:000006">
    <property type="entry name" value="probable E3 ubiquitin-protein ligase HERC1 isoform X2"/>
    <property type="match status" value="1"/>
</dbReference>
<feature type="active site" description="Glycyl thioester intermediate" evidence="13">
    <location>
        <position position="3254"/>
    </location>
</feature>
<comment type="catalytic activity">
    <reaction evidence="1">
        <text>S-ubiquitinyl-[E2 ubiquitin-conjugating enzyme]-L-cysteine + [acceptor protein]-L-lysine = [E2 ubiquitin-conjugating enzyme]-L-cysteine + N(6)-ubiquitinyl-[acceptor protein]-L-lysine.</text>
        <dbReference type="EC" id="2.3.2.26"/>
    </reaction>
</comment>
<dbReference type="InterPro" id="IPR010606">
    <property type="entry name" value="Mib_Herc2"/>
</dbReference>
<evidence type="ECO:0000256" key="17">
    <source>
        <dbReference type="SAM" id="SignalP"/>
    </source>
</evidence>
<feature type="compositionally biased region" description="Basic residues" evidence="16">
    <location>
        <begin position="792"/>
        <end position="802"/>
    </location>
</feature>
<feature type="region of interest" description="Disordered" evidence="16">
    <location>
        <begin position="576"/>
        <end position="616"/>
    </location>
</feature>